<keyword evidence="3" id="KW-1185">Reference proteome</keyword>
<evidence type="ECO:0000256" key="1">
    <source>
        <dbReference type="SAM" id="SignalP"/>
    </source>
</evidence>
<reference evidence="2" key="1">
    <citation type="submission" date="2022-03" db="EMBL/GenBank/DDBJ databases">
        <authorList>
            <person name="Lindestad O."/>
        </authorList>
    </citation>
    <scope>NUCLEOTIDE SEQUENCE</scope>
</reference>
<proteinExistence type="predicted"/>
<feature type="signal peptide" evidence="1">
    <location>
        <begin position="1"/>
        <end position="19"/>
    </location>
</feature>
<accession>A0A8S4S928</accession>
<comment type="caution">
    <text evidence="2">The sequence shown here is derived from an EMBL/GenBank/DDBJ whole genome shotgun (WGS) entry which is preliminary data.</text>
</comment>
<keyword evidence="1" id="KW-0732">Signal</keyword>
<sequence>MAFLFGALGALALVSRTGCTDNRNGVHDGGQEIEYTDVDLGVAQRGPHFDVAYSRNVTALVGKTAQLNCRVHDLGNRTSPITHNGAARWG</sequence>
<evidence type="ECO:0000313" key="3">
    <source>
        <dbReference type="Proteomes" id="UP000838756"/>
    </source>
</evidence>
<dbReference type="Proteomes" id="UP000838756">
    <property type="component" value="Unassembled WGS sequence"/>
</dbReference>
<evidence type="ECO:0000313" key="2">
    <source>
        <dbReference type="EMBL" id="CAH2262738.1"/>
    </source>
</evidence>
<protein>
    <submittedName>
        <fullName evidence="2">Jg14962 protein</fullName>
    </submittedName>
</protein>
<organism evidence="2 3">
    <name type="scientific">Pararge aegeria aegeria</name>
    <dbReference type="NCBI Taxonomy" id="348720"/>
    <lineage>
        <taxon>Eukaryota</taxon>
        <taxon>Metazoa</taxon>
        <taxon>Ecdysozoa</taxon>
        <taxon>Arthropoda</taxon>
        <taxon>Hexapoda</taxon>
        <taxon>Insecta</taxon>
        <taxon>Pterygota</taxon>
        <taxon>Neoptera</taxon>
        <taxon>Endopterygota</taxon>
        <taxon>Lepidoptera</taxon>
        <taxon>Glossata</taxon>
        <taxon>Ditrysia</taxon>
        <taxon>Papilionoidea</taxon>
        <taxon>Nymphalidae</taxon>
        <taxon>Satyrinae</taxon>
        <taxon>Satyrini</taxon>
        <taxon>Parargina</taxon>
        <taxon>Pararge</taxon>
    </lineage>
</organism>
<dbReference type="AlphaFoldDB" id="A0A8S4S928"/>
<dbReference type="EMBL" id="CAKXAJ010026216">
    <property type="protein sequence ID" value="CAH2262738.1"/>
    <property type="molecule type" value="Genomic_DNA"/>
</dbReference>
<dbReference type="OrthoDB" id="6365338at2759"/>
<gene>
    <name evidence="2" type="primary">jg14962</name>
    <name evidence="2" type="ORF">PAEG_LOCUS24194</name>
</gene>
<name>A0A8S4S928_9NEOP</name>
<feature type="chain" id="PRO_5035926830" evidence="1">
    <location>
        <begin position="20"/>
        <end position="90"/>
    </location>
</feature>